<dbReference type="AlphaFoldDB" id="S5SR65"/>
<evidence type="ECO:0000256" key="2">
    <source>
        <dbReference type="ARBA" id="ARBA00022898"/>
    </source>
</evidence>
<dbReference type="Pfam" id="PF00291">
    <property type="entry name" value="PALP"/>
    <property type="match status" value="1"/>
</dbReference>
<evidence type="ECO:0000259" key="3">
    <source>
        <dbReference type="Pfam" id="PF00291"/>
    </source>
</evidence>
<evidence type="ECO:0000313" key="4">
    <source>
        <dbReference type="EMBL" id="AGS33574.1"/>
    </source>
</evidence>
<sequence length="322" mass="33769">MDATGRTPLVALKDLGADSGVHAYAKLESFNPGGSAKDRTATAMVEDARRAGLLGPGAVAVESSSGNLGVALARQAVVGGWDFHCVVDPRVNSATATYMRALGTTVHMVTDPDPETGDWLIARRARVAELIEELGGAVNFDQYSNQAAFRAHDEGTMAEIVATLDAAPDYLFVAVSTTGTLGGCQRYLADRGMDTTVIAVDAVGSALFGGERGDRVLPGYGAGVATELSHAVHPDEIVRVEALDAIIGARRLARTEAILPGASGGAVVAAFEQFAPRMAPGETAVLIFHDDGRPYLDTVYSDEWVCATLGVELPQLNERIMQ</sequence>
<dbReference type="InterPro" id="IPR050214">
    <property type="entry name" value="Cys_Synth/Cystath_Beta-Synth"/>
</dbReference>
<dbReference type="SUPFAM" id="SSF53686">
    <property type="entry name" value="Tryptophan synthase beta subunit-like PLP-dependent enzymes"/>
    <property type="match status" value="1"/>
</dbReference>
<evidence type="ECO:0000256" key="1">
    <source>
        <dbReference type="ARBA" id="ARBA00001933"/>
    </source>
</evidence>
<keyword evidence="2" id="KW-0663">Pyridoxal phosphate</keyword>
<evidence type="ECO:0000313" key="5">
    <source>
        <dbReference type="Proteomes" id="UP000015388"/>
    </source>
</evidence>
<dbReference type="InterPro" id="IPR001926">
    <property type="entry name" value="TrpB-like_PALP"/>
</dbReference>
<dbReference type="GO" id="GO:0016765">
    <property type="term" value="F:transferase activity, transferring alkyl or aryl (other than methyl) groups"/>
    <property type="evidence" value="ECO:0007669"/>
    <property type="project" value="UniProtKB-ARBA"/>
</dbReference>
<protein>
    <submittedName>
        <fullName evidence="4">Cystathionine beta-synthase</fullName>
    </submittedName>
</protein>
<dbReference type="eggNOG" id="COG0031">
    <property type="taxonomic scope" value="Bacteria"/>
</dbReference>
<dbReference type="InterPro" id="IPR001216">
    <property type="entry name" value="P-phosphate_BS"/>
</dbReference>
<feature type="domain" description="Tryptophan synthase beta chain-like PALP" evidence="3">
    <location>
        <begin position="3"/>
        <end position="289"/>
    </location>
</feature>
<keyword evidence="5" id="KW-1185">Reference proteome</keyword>
<dbReference type="CDD" id="cd01561">
    <property type="entry name" value="CBS_like"/>
    <property type="match status" value="1"/>
</dbReference>
<dbReference type="STRING" id="1224163.B841_00455"/>
<accession>S5SR65</accession>
<dbReference type="InterPro" id="IPR036052">
    <property type="entry name" value="TrpB-like_PALP_sf"/>
</dbReference>
<dbReference type="KEGG" id="cmd:B841_00455"/>
<comment type="cofactor">
    <cofactor evidence="1">
        <name>pyridoxal 5'-phosphate</name>
        <dbReference type="ChEBI" id="CHEBI:597326"/>
    </cofactor>
</comment>
<proteinExistence type="predicted"/>
<name>S5SR65_9CORY</name>
<dbReference type="PANTHER" id="PTHR10314">
    <property type="entry name" value="CYSTATHIONINE BETA-SYNTHASE"/>
    <property type="match status" value="1"/>
</dbReference>
<organism evidence="4 5">
    <name type="scientific">Corynebacterium maris DSM 45190</name>
    <dbReference type="NCBI Taxonomy" id="1224163"/>
    <lineage>
        <taxon>Bacteria</taxon>
        <taxon>Bacillati</taxon>
        <taxon>Actinomycetota</taxon>
        <taxon>Actinomycetes</taxon>
        <taxon>Mycobacteriales</taxon>
        <taxon>Corynebacteriaceae</taxon>
        <taxon>Corynebacterium</taxon>
    </lineage>
</organism>
<dbReference type="EMBL" id="CP003924">
    <property type="protein sequence ID" value="AGS33574.1"/>
    <property type="molecule type" value="Genomic_DNA"/>
</dbReference>
<dbReference type="PATRIC" id="fig|1224163.3.peg.92"/>
<reference evidence="4 5" key="1">
    <citation type="submission" date="2012-11" db="EMBL/GenBank/DDBJ databases">
        <title>The complete genome sequence of Corynebacterium maris Coryn-1 (=DSM 45190).</title>
        <authorList>
            <person name="Schaffert L."/>
            <person name="Albersmeier A."/>
            <person name="Kalinowski J."/>
            <person name="Ruckert C."/>
        </authorList>
    </citation>
    <scope>NUCLEOTIDE SEQUENCE [LARGE SCALE GENOMIC DNA]</scope>
    <source>
        <strain evidence="5">Coryn-1</strain>
    </source>
</reference>
<dbReference type="Gene3D" id="3.40.50.1100">
    <property type="match status" value="2"/>
</dbReference>
<gene>
    <name evidence="4" type="ORF">B841_00455</name>
</gene>
<dbReference type="HOGENOM" id="CLU_021018_1_0_11"/>
<dbReference type="Proteomes" id="UP000015388">
    <property type="component" value="Chromosome"/>
</dbReference>
<dbReference type="PROSITE" id="PS00901">
    <property type="entry name" value="CYS_SYNTHASE"/>
    <property type="match status" value="1"/>
</dbReference>
<dbReference type="GO" id="GO:0006535">
    <property type="term" value="P:cysteine biosynthetic process from serine"/>
    <property type="evidence" value="ECO:0007669"/>
    <property type="project" value="InterPro"/>
</dbReference>